<feature type="transmembrane region" description="Helical" evidence="1">
    <location>
        <begin position="6"/>
        <end position="24"/>
    </location>
</feature>
<name>A0ABX6SYD7_9SPHN</name>
<dbReference type="InterPro" id="IPR034122">
    <property type="entry name" value="Retropepsin-like_bacterial"/>
</dbReference>
<dbReference type="PROSITE" id="PS00141">
    <property type="entry name" value="ASP_PROTEASE"/>
    <property type="match status" value="1"/>
</dbReference>
<dbReference type="SUPFAM" id="SSF50630">
    <property type="entry name" value="Acid proteases"/>
    <property type="match status" value="1"/>
</dbReference>
<dbReference type="InterPro" id="IPR011969">
    <property type="entry name" value="Clan_AA_Asp_peptidase_C"/>
</dbReference>
<keyword evidence="3" id="KW-1185">Reference proteome</keyword>
<dbReference type="CDD" id="cd05483">
    <property type="entry name" value="retropepsin_like_bacteria"/>
    <property type="match status" value="1"/>
</dbReference>
<dbReference type="EMBL" id="CP060780">
    <property type="protein sequence ID" value="QNP42607.1"/>
    <property type="molecule type" value="Genomic_DNA"/>
</dbReference>
<dbReference type="NCBIfam" id="TIGR02281">
    <property type="entry name" value="clan_AA_DTGA"/>
    <property type="match status" value="1"/>
</dbReference>
<keyword evidence="1" id="KW-0812">Transmembrane</keyword>
<dbReference type="InterPro" id="IPR001969">
    <property type="entry name" value="Aspartic_peptidase_AS"/>
</dbReference>
<dbReference type="InterPro" id="IPR021109">
    <property type="entry name" value="Peptidase_aspartic_dom_sf"/>
</dbReference>
<feature type="transmembrane region" description="Helical" evidence="1">
    <location>
        <begin position="36"/>
        <end position="54"/>
    </location>
</feature>
<evidence type="ECO:0000313" key="2">
    <source>
        <dbReference type="EMBL" id="QNP42607.1"/>
    </source>
</evidence>
<dbReference type="RefSeq" id="WP_187714039.1">
    <property type="nucleotide sequence ID" value="NZ_BAABJC010000001.1"/>
</dbReference>
<reference evidence="2 3" key="1">
    <citation type="submission" date="2020-08" db="EMBL/GenBank/DDBJ databases">
        <title>Genome sequence of Sphingomonas daechungensis KACC 18115T.</title>
        <authorList>
            <person name="Hyun D.-W."/>
            <person name="Bae J.-W."/>
        </authorList>
    </citation>
    <scope>NUCLEOTIDE SEQUENCE [LARGE SCALE GENOMIC DNA]</scope>
    <source>
        <strain evidence="2 3">KACC 18115</strain>
    </source>
</reference>
<sequence length="193" mass="20980">MAEKGPYIVYYVIAATFVASALFGMRQPIGKTLKMVLAWVAIFGVAFILFSFRGEFSSFGQRLKAEALGTPIEDGKALRIPMADDGHFWVNAKINGRDVRLMVDSGASITTVSRNVAEAAGMEIGNEHVLVSTANGMARATKGWASRLEVGSIARTDFPVDINENDDVNLLGMNFLSSLSSWRVEGNYLVLQP</sequence>
<keyword evidence="2" id="KW-0378">Hydrolase</keyword>
<dbReference type="Pfam" id="PF13975">
    <property type="entry name" value="gag-asp_proteas"/>
    <property type="match status" value="1"/>
</dbReference>
<gene>
    <name evidence="2" type="ORF">H9L15_10500</name>
</gene>
<protein>
    <submittedName>
        <fullName evidence="2">TIGR02281 family clan AA aspartic protease</fullName>
        <ecNumber evidence="2">3.4.23.-</ecNumber>
    </submittedName>
</protein>
<keyword evidence="2" id="KW-0645">Protease</keyword>
<proteinExistence type="predicted"/>
<keyword evidence="1" id="KW-0472">Membrane</keyword>
<dbReference type="Proteomes" id="UP000516134">
    <property type="component" value="Chromosome"/>
</dbReference>
<dbReference type="GO" id="GO:0008233">
    <property type="term" value="F:peptidase activity"/>
    <property type="evidence" value="ECO:0007669"/>
    <property type="project" value="UniProtKB-KW"/>
</dbReference>
<dbReference type="GO" id="GO:0006508">
    <property type="term" value="P:proteolysis"/>
    <property type="evidence" value="ECO:0007669"/>
    <property type="project" value="UniProtKB-KW"/>
</dbReference>
<organism evidence="2 3">
    <name type="scientific">Sphingomonas daechungensis</name>
    <dbReference type="NCBI Taxonomy" id="1176646"/>
    <lineage>
        <taxon>Bacteria</taxon>
        <taxon>Pseudomonadati</taxon>
        <taxon>Pseudomonadota</taxon>
        <taxon>Alphaproteobacteria</taxon>
        <taxon>Sphingomonadales</taxon>
        <taxon>Sphingomonadaceae</taxon>
        <taxon>Sphingomonas</taxon>
    </lineage>
</organism>
<evidence type="ECO:0000313" key="3">
    <source>
        <dbReference type="Proteomes" id="UP000516134"/>
    </source>
</evidence>
<evidence type="ECO:0000256" key="1">
    <source>
        <dbReference type="SAM" id="Phobius"/>
    </source>
</evidence>
<keyword evidence="1" id="KW-1133">Transmembrane helix</keyword>
<accession>A0ABX6SYD7</accession>
<dbReference type="Gene3D" id="2.40.70.10">
    <property type="entry name" value="Acid Proteases"/>
    <property type="match status" value="1"/>
</dbReference>
<dbReference type="EC" id="3.4.23.-" evidence="2"/>